<gene>
    <name evidence="7" type="primary">yxaC</name>
    <name evidence="7" type="ORF">GCM10008025_23150</name>
</gene>
<keyword evidence="4 6" id="KW-1133">Transmembrane helix</keyword>
<proteinExistence type="predicted"/>
<dbReference type="EMBL" id="BMEY01000011">
    <property type="protein sequence ID" value="GGA79084.1"/>
    <property type="molecule type" value="Genomic_DNA"/>
</dbReference>
<keyword evidence="3 6" id="KW-0812">Transmembrane</keyword>
<dbReference type="RefSeq" id="WP_188384827.1">
    <property type="nucleotide sequence ID" value="NZ_BMEY01000011.1"/>
</dbReference>
<reference evidence="7" key="1">
    <citation type="journal article" date="2014" name="Int. J. Syst. Evol. Microbiol.">
        <title>Complete genome sequence of Corynebacterium casei LMG S-19264T (=DSM 44701T), isolated from a smear-ripened cheese.</title>
        <authorList>
            <consortium name="US DOE Joint Genome Institute (JGI-PGF)"/>
            <person name="Walter F."/>
            <person name="Albersmeier A."/>
            <person name="Kalinowski J."/>
            <person name="Ruckert C."/>
        </authorList>
    </citation>
    <scope>NUCLEOTIDE SEQUENCE</scope>
    <source>
        <strain evidence="7">CGMCC 1.12408</strain>
    </source>
</reference>
<evidence type="ECO:0000256" key="2">
    <source>
        <dbReference type="ARBA" id="ARBA00022475"/>
    </source>
</evidence>
<evidence type="ECO:0000256" key="1">
    <source>
        <dbReference type="ARBA" id="ARBA00004651"/>
    </source>
</evidence>
<feature type="transmembrane region" description="Helical" evidence="6">
    <location>
        <begin position="36"/>
        <end position="57"/>
    </location>
</feature>
<dbReference type="PANTHER" id="PTHR30249">
    <property type="entry name" value="PUTATIVE SEROTONIN TRANSPORTER"/>
    <property type="match status" value="1"/>
</dbReference>
<evidence type="ECO:0000256" key="6">
    <source>
        <dbReference type="SAM" id="Phobius"/>
    </source>
</evidence>
<comment type="subcellular location">
    <subcellularLocation>
        <location evidence="1">Cell membrane</location>
        <topology evidence="1">Multi-pass membrane protein</topology>
    </subcellularLocation>
</comment>
<evidence type="ECO:0008006" key="9">
    <source>
        <dbReference type="Google" id="ProtNLM"/>
    </source>
</evidence>
<keyword evidence="2" id="KW-1003">Cell membrane</keyword>
<feature type="transmembrane region" description="Helical" evidence="6">
    <location>
        <begin position="93"/>
        <end position="115"/>
    </location>
</feature>
<dbReference type="PANTHER" id="PTHR30249:SF17">
    <property type="entry name" value="HOLIN-LIKE PROTEIN CIDB"/>
    <property type="match status" value="1"/>
</dbReference>
<feature type="transmembrane region" description="Helical" evidence="6">
    <location>
        <begin position="6"/>
        <end position="24"/>
    </location>
</feature>
<keyword evidence="8" id="KW-1185">Reference proteome</keyword>
<reference evidence="7" key="2">
    <citation type="submission" date="2020-09" db="EMBL/GenBank/DDBJ databases">
        <authorList>
            <person name="Sun Q."/>
            <person name="Zhou Y."/>
        </authorList>
    </citation>
    <scope>NUCLEOTIDE SEQUENCE</scope>
    <source>
        <strain evidence="7">CGMCC 1.12408</strain>
    </source>
</reference>
<evidence type="ECO:0000256" key="5">
    <source>
        <dbReference type="ARBA" id="ARBA00023136"/>
    </source>
</evidence>
<sequence length="229" mass="24132">MNNIVIGVIGILGIVIAYLIGRWLNNKFPSPFTIPILIATVVLVSILLLFGITYETFMIGGKWVNELLGPSVVALAYPLYLQRKLLKKYFLPIFSGVFIGALIGVVSGLLLAKWMNVDEFIVYSLVPKSVTTPVAMNIAESLGGVPPLAAVFVMIAGIGGAVLGPIVFRIFRIHKSVAKGVGLGSASHAIGTSTAMEHSQQAGAVSTVAMVLSAIIVSILTPILVGGLY</sequence>
<protein>
    <recommendedName>
        <fullName evidence="9">LrgB family protein</fullName>
    </recommendedName>
</protein>
<dbReference type="Proteomes" id="UP000613512">
    <property type="component" value="Unassembled WGS sequence"/>
</dbReference>
<evidence type="ECO:0000313" key="8">
    <source>
        <dbReference type="Proteomes" id="UP000613512"/>
    </source>
</evidence>
<dbReference type="GO" id="GO:0005886">
    <property type="term" value="C:plasma membrane"/>
    <property type="evidence" value="ECO:0007669"/>
    <property type="project" value="UniProtKB-SubCell"/>
</dbReference>
<feature type="transmembrane region" description="Helical" evidence="6">
    <location>
        <begin position="202"/>
        <end position="225"/>
    </location>
</feature>
<keyword evidence="5 6" id="KW-0472">Membrane</keyword>
<name>A0A916W943_9BACI</name>
<feature type="transmembrane region" description="Helical" evidence="6">
    <location>
        <begin position="148"/>
        <end position="171"/>
    </location>
</feature>
<evidence type="ECO:0000256" key="4">
    <source>
        <dbReference type="ARBA" id="ARBA00022989"/>
    </source>
</evidence>
<comment type="caution">
    <text evidence="7">The sequence shown here is derived from an EMBL/GenBank/DDBJ whole genome shotgun (WGS) entry which is preliminary data.</text>
</comment>
<evidence type="ECO:0000256" key="3">
    <source>
        <dbReference type="ARBA" id="ARBA00022692"/>
    </source>
</evidence>
<organism evidence="7 8">
    <name type="scientific">Ornithinibacillus halotolerans</name>
    <dbReference type="NCBI Taxonomy" id="1274357"/>
    <lineage>
        <taxon>Bacteria</taxon>
        <taxon>Bacillati</taxon>
        <taxon>Bacillota</taxon>
        <taxon>Bacilli</taxon>
        <taxon>Bacillales</taxon>
        <taxon>Bacillaceae</taxon>
        <taxon>Ornithinibacillus</taxon>
    </lineage>
</organism>
<dbReference type="InterPro" id="IPR007300">
    <property type="entry name" value="CidB/LrgB"/>
</dbReference>
<dbReference type="AlphaFoldDB" id="A0A916W943"/>
<evidence type="ECO:0000313" key="7">
    <source>
        <dbReference type="EMBL" id="GGA79084.1"/>
    </source>
</evidence>
<dbReference type="Pfam" id="PF04172">
    <property type="entry name" value="LrgB"/>
    <property type="match status" value="1"/>
</dbReference>
<accession>A0A916W943</accession>